<dbReference type="Proteomes" id="UP000054007">
    <property type="component" value="Unassembled WGS sequence"/>
</dbReference>
<organism evidence="2 3">
    <name type="scientific">Cylindrobasidium torrendii FP15055 ss-10</name>
    <dbReference type="NCBI Taxonomy" id="1314674"/>
    <lineage>
        <taxon>Eukaryota</taxon>
        <taxon>Fungi</taxon>
        <taxon>Dikarya</taxon>
        <taxon>Basidiomycota</taxon>
        <taxon>Agaricomycotina</taxon>
        <taxon>Agaricomycetes</taxon>
        <taxon>Agaricomycetidae</taxon>
        <taxon>Agaricales</taxon>
        <taxon>Marasmiineae</taxon>
        <taxon>Physalacriaceae</taxon>
        <taxon>Cylindrobasidium</taxon>
    </lineage>
</organism>
<proteinExistence type="predicted"/>
<evidence type="ECO:0000313" key="3">
    <source>
        <dbReference type="Proteomes" id="UP000054007"/>
    </source>
</evidence>
<sequence length="127" mass="14374">MIMSMSRAGRLSLPRSALRIGQRQYSLRPIDPPPPPPQAKPTSPHAQVYSSLLPSMIPIFLLGSAVYLSLELWRVRLEHEKYMYEAGERVAFLEAEIADAGKPRKSGKETLDQIQGTGSSKSWYRFW</sequence>
<accession>A0A0D7BRS4</accession>
<gene>
    <name evidence="2" type="ORF">CYLTODRAFT_417457</name>
</gene>
<reference evidence="2 3" key="1">
    <citation type="journal article" date="2015" name="Fungal Genet. Biol.">
        <title>Evolution of novel wood decay mechanisms in Agaricales revealed by the genome sequences of Fistulina hepatica and Cylindrobasidium torrendii.</title>
        <authorList>
            <person name="Floudas D."/>
            <person name="Held B.W."/>
            <person name="Riley R."/>
            <person name="Nagy L.G."/>
            <person name="Koehler G."/>
            <person name="Ransdell A.S."/>
            <person name="Younus H."/>
            <person name="Chow J."/>
            <person name="Chiniquy J."/>
            <person name="Lipzen A."/>
            <person name="Tritt A."/>
            <person name="Sun H."/>
            <person name="Haridas S."/>
            <person name="LaButti K."/>
            <person name="Ohm R.A."/>
            <person name="Kues U."/>
            <person name="Blanchette R.A."/>
            <person name="Grigoriev I.V."/>
            <person name="Minto R.E."/>
            <person name="Hibbett D.S."/>
        </authorList>
    </citation>
    <scope>NUCLEOTIDE SEQUENCE [LARGE SCALE GENOMIC DNA]</scope>
    <source>
        <strain evidence="2 3">FP15055 ss-10</strain>
    </source>
</reference>
<protein>
    <submittedName>
        <fullName evidence="2">Uncharacterized protein</fullName>
    </submittedName>
</protein>
<evidence type="ECO:0000313" key="2">
    <source>
        <dbReference type="EMBL" id="KIY72945.1"/>
    </source>
</evidence>
<feature type="region of interest" description="Disordered" evidence="1">
    <location>
        <begin position="24"/>
        <end position="45"/>
    </location>
</feature>
<feature type="compositionally biased region" description="Pro residues" evidence="1">
    <location>
        <begin position="30"/>
        <end position="39"/>
    </location>
</feature>
<dbReference type="EMBL" id="KN880439">
    <property type="protein sequence ID" value="KIY72945.1"/>
    <property type="molecule type" value="Genomic_DNA"/>
</dbReference>
<evidence type="ECO:0000256" key="1">
    <source>
        <dbReference type="SAM" id="MobiDB-lite"/>
    </source>
</evidence>
<name>A0A0D7BRS4_9AGAR</name>
<dbReference type="OrthoDB" id="3359404at2759"/>
<keyword evidence="3" id="KW-1185">Reference proteome</keyword>
<dbReference type="AlphaFoldDB" id="A0A0D7BRS4"/>